<dbReference type="PANTHER" id="PTHR35162:SF2">
    <property type="entry name" value="OS08G0516600 PROTEIN"/>
    <property type="match status" value="1"/>
</dbReference>
<comment type="caution">
    <text evidence="2">The sequence shown here is derived from an EMBL/GenBank/DDBJ whole genome shotgun (WGS) entry which is preliminary data.</text>
</comment>
<organism evidence="2 3">
    <name type="scientific">Aristolochia fimbriata</name>
    <name type="common">White veined hardy Dutchman's pipe vine</name>
    <dbReference type="NCBI Taxonomy" id="158543"/>
    <lineage>
        <taxon>Eukaryota</taxon>
        <taxon>Viridiplantae</taxon>
        <taxon>Streptophyta</taxon>
        <taxon>Embryophyta</taxon>
        <taxon>Tracheophyta</taxon>
        <taxon>Spermatophyta</taxon>
        <taxon>Magnoliopsida</taxon>
        <taxon>Magnoliidae</taxon>
        <taxon>Piperales</taxon>
        <taxon>Aristolochiaceae</taxon>
        <taxon>Aristolochia</taxon>
    </lineage>
</organism>
<accession>A0AAV7EU61</accession>
<dbReference type="Proteomes" id="UP000825729">
    <property type="component" value="Unassembled WGS sequence"/>
</dbReference>
<dbReference type="AlphaFoldDB" id="A0AAV7EU61"/>
<protein>
    <submittedName>
        <fullName evidence="2">Uncharacterized protein</fullName>
    </submittedName>
</protein>
<dbReference type="EMBL" id="JAINDJ010000003">
    <property type="protein sequence ID" value="KAG9452392.1"/>
    <property type="molecule type" value="Genomic_DNA"/>
</dbReference>
<dbReference type="InterPro" id="IPR053115">
    <property type="entry name" value="CDK_inhibitor"/>
</dbReference>
<dbReference type="PANTHER" id="PTHR35162">
    <property type="entry name" value="OS08G0516600 PROTEIN"/>
    <property type="match status" value="1"/>
</dbReference>
<feature type="compositionally biased region" description="Basic residues" evidence="1">
    <location>
        <begin position="62"/>
        <end position="71"/>
    </location>
</feature>
<name>A0AAV7EU61_ARIFI</name>
<evidence type="ECO:0000256" key="1">
    <source>
        <dbReference type="SAM" id="MobiDB-lite"/>
    </source>
</evidence>
<gene>
    <name evidence="2" type="ORF">H6P81_005296</name>
</gene>
<evidence type="ECO:0000313" key="2">
    <source>
        <dbReference type="EMBL" id="KAG9452392.1"/>
    </source>
</evidence>
<feature type="compositionally biased region" description="Basic and acidic residues" evidence="1">
    <location>
        <begin position="21"/>
        <end position="33"/>
    </location>
</feature>
<feature type="region of interest" description="Disordered" evidence="1">
    <location>
        <begin position="18"/>
        <end position="72"/>
    </location>
</feature>
<proteinExistence type="predicted"/>
<keyword evidence="3" id="KW-1185">Reference proteome</keyword>
<sequence>MGSREMEELVSVSIAPVRTKAAKEVGEDGNRVEEEGDGGEFSTPKSEEHRIRPILVCPPAPRKPRPVKRKPVSPPAGGFFLVPHDLGSVFVRHYPSSKKIKAV</sequence>
<reference evidence="2 3" key="1">
    <citation type="submission" date="2021-07" db="EMBL/GenBank/DDBJ databases">
        <title>The Aristolochia fimbriata genome: insights into angiosperm evolution, floral development and chemical biosynthesis.</title>
        <authorList>
            <person name="Jiao Y."/>
        </authorList>
    </citation>
    <scope>NUCLEOTIDE SEQUENCE [LARGE SCALE GENOMIC DNA]</scope>
    <source>
        <strain evidence="2">IBCAS-2021</strain>
        <tissue evidence="2">Leaf</tissue>
    </source>
</reference>
<evidence type="ECO:0000313" key="3">
    <source>
        <dbReference type="Proteomes" id="UP000825729"/>
    </source>
</evidence>